<dbReference type="Proteomes" id="UP000271374">
    <property type="component" value="Unassembled WGS sequence"/>
</dbReference>
<keyword evidence="2" id="KW-0238">DNA-binding</keyword>
<dbReference type="InterPro" id="IPR036388">
    <property type="entry name" value="WH-like_DNA-bd_sf"/>
</dbReference>
<dbReference type="GO" id="GO:0003700">
    <property type="term" value="F:DNA-binding transcription factor activity"/>
    <property type="evidence" value="ECO:0007669"/>
    <property type="project" value="InterPro"/>
</dbReference>
<dbReference type="GO" id="GO:0003677">
    <property type="term" value="F:DNA binding"/>
    <property type="evidence" value="ECO:0007669"/>
    <property type="project" value="UniProtKB-KW"/>
</dbReference>
<accession>A0A3S0KF61</accession>
<dbReference type="OrthoDB" id="457376at2"/>
<evidence type="ECO:0000313" key="5">
    <source>
        <dbReference type="EMBL" id="RTR29168.1"/>
    </source>
</evidence>
<dbReference type="SUPFAM" id="SSF46785">
    <property type="entry name" value="Winged helix' DNA-binding domain"/>
    <property type="match status" value="1"/>
</dbReference>
<dbReference type="InterPro" id="IPR036390">
    <property type="entry name" value="WH_DNA-bd_sf"/>
</dbReference>
<gene>
    <name evidence="5" type="ORF">EKG37_15665</name>
</gene>
<dbReference type="InterPro" id="IPR011663">
    <property type="entry name" value="UTRA"/>
</dbReference>
<evidence type="ECO:0000313" key="6">
    <source>
        <dbReference type="Proteomes" id="UP000271374"/>
    </source>
</evidence>
<evidence type="ECO:0000259" key="4">
    <source>
        <dbReference type="PROSITE" id="PS50949"/>
    </source>
</evidence>
<protein>
    <submittedName>
        <fullName evidence="5">GntR family transcriptional regulator</fullName>
    </submittedName>
</protein>
<feature type="domain" description="HTH gntR-type" evidence="4">
    <location>
        <begin position="3"/>
        <end position="69"/>
    </location>
</feature>
<dbReference type="SMART" id="SM00345">
    <property type="entry name" value="HTH_GNTR"/>
    <property type="match status" value="1"/>
</dbReference>
<dbReference type="PRINTS" id="PR00035">
    <property type="entry name" value="HTHGNTR"/>
</dbReference>
<dbReference type="EMBL" id="RXNT01000013">
    <property type="protein sequence ID" value="RTR29168.1"/>
    <property type="molecule type" value="Genomic_DNA"/>
</dbReference>
<keyword evidence="6" id="KW-1185">Reference proteome</keyword>
<dbReference type="SMART" id="SM00866">
    <property type="entry name" value="UTRA"/>
    <property type="match status" value="1"/>
</dbReference>
<dbReference type="AlphaFoldDB" id="A0A3S0KF61"/>
<reference evidence="5 6" key="1">
    <citation type="submission" date="2018-12" db="EMBL/GenBank/DDBJ databases">
        <title>Bacillus yapensis draft genome sequence.</title>
        <authorList>
            <person name="Yu L."/>
            <person name="Xu X."/>
            <person name="Tang X."/>
        </authorList>
    </citation>
    <scope>NUCLEOTIDE SEQUENCE [LARGE SCALE GENOMIC DNA]</scope>
    <source>
        <strain evidence="5 6">XXST-01</strain>
    </source>
</reference>
<dbReference type="PROSITE" id="PS50949">
    <property type="entry name" value="HTH_GNTR"/>
    <property type="match status" value="1"/>
</dbReference>
<evidence type="ECO:0000256" key="1">
    <source>
        <dbReference type="ARBA" id="ARBA00023015"/>
    </source>
</evidence>
<keyword evidence="3" id="KW-0804">Transcription</keyword>
<dbReference type="PANTHER" id="PTHR44846">
    <property type="entry name" value="MANNOSYL-D-GLYCERATE TRANSPORT/METABOLISM SYSTEM REPRESSOR MNGR-RELATED"/>
    <property type="match status" value="1"/>
</dbReference>
<evidence type="ECO:0000256" key="3">
    <source>
        <dbReference type="ARBA" id="ARBA00023163"/>
    </source>
</evidence>
<name>A0A3S0KF61_9BACI</name>
<sequence>MSQPLYQQVADQIREHIQNNVWTDKIPTENDLCNQFGVSRITVRRAVQDLCEEGLIEKRHGLGMFVGKNDYKLLGSVLRDRLFDKKHIEHKLLQVSRDKKPTLFIKEMLKLNSEDKMIYMERLAFHKGEPVDFEKIWIPERLDNGNLFETISNYELVIPALEHAGISISKTRLMLEPRVVDEDLSILKLDKGSPVLLLWRIAFDQNENPVALIEHLLTNKGSQSLLHFDFQNN</sequence>
<dbReference type="PANTHER" id="PTHR44846:SF1">
    <property type="entry name" value="MANNOSYL-D-GLYCERATE TRANSPORT_METABOLISM SYSTEM REPRESSOR MNGR-RELATED"/>
    <property type="match status" value="1"/>
</dbReference>
<dbReference type="Pfam" id="PF00392">
    <property type="entry name" value="GntR"/>
    <property type="match status" value="1"/>
</dbReference>
<organism evidence="5 6">
    <name type="scientific">Bacillus yapensis</name>
    <dbReference type="NCBI Taxonomy" id="2492960"/>
    <lineage>
        <taxon>Bacteria</taxon>
        <taxon>Bacillati</taxon>
        <taxon>Bacillota</taxon>
        <taxon>Bacilli</taxon>
        <taxon>Bacillales</taxon>
        <taxon>Bacillaceae</taxon>
        <taxon>Bacillus</taxon>
    </lineage>
</organism>
<dbReference type="RefSeq" id="WP_126409716.1">
    <property type="nucleotide sequence ID" value="NZ_RXNT01000013.1"/>
</dbReference>
<comment type="caution">
    <text evidence="5">The sequence shown here is derived from an EMBL/GenBank/DDBJ whole genome shotgun (WGS) entry which is preliminary data.</text>
</comment>
<dbReference type="CDD" id="cd07377">
    <property type="entry name" value="WHTH_GntR"/>
    <property type="match status" value="1"/>
</dbReference>
<keyword evidence="1" id="KW-0805">Transcription regulation</keyword>
<dbReference type="FunFam" id="1.10.10.10:FF:000079">
    <property type="entry name" value="GntR family transcriptional regulator"/>
    <property type="match status" value="1"/>
</dbReference>
<dbReference type="Pfam" id="PF07702">
    <property type="entry name" value="UTRA"/>
    <property type="match status" value="1"/>
</dbReference>
<dbReference type="InterPro" id="IPR028978">
    <property type="entry name" value="Chorismate_lyase_/UTRA_dom_sf"/>
</dbReference>
<dbReference type="InterPro" id="IPR050679">
    <property type="entry name" value="Bact_HTH_transcr_reg"/>
</dbReference>
<dbReference type="SUPFAM" id="SSF64288">
    <property type="entry name" value="Chorismate lyase-like"/>
    <property type="match status" value="1"/>
</dbReference>
<proteinExistence type="predicted"/>
<dbReference type="InterPro" id="IPR000524">
    <property type="entry name" value="Tscrpt_reg_HTH_GntR"/>
</dbReference>
<dbReference type="Gene3D" id="3.40.1410.10">
    <property type="entry name" value="Chorismate lyase-like"/>
    <property type="match status" value="1"/>
</dbReference>
<dbReference type="GO" id="GO:0045892">
    <property type="term" value="P:negative regulation of DNA-templated transcription"/>
    <property type="evidence" value="ECO:0007669"/>
    <property type="project" value="TreeGrafter"/>
</dbReference>
<dbReference type="Gene3D" id="1.10.10.10">
    <property type="entry name" value="Winged helix-like DNA-binding domain superfamily/Winged helix DNA-binding domain"/>
    <property type="match status" value="1"/>
</dbReference>
<evidence type="ECO:0000256" key="2">
    <source>
        <dbReference type="ARBA" id="ARBA00023125"/>
    </source>
</evidence>